<evidence type="ECO:0000313" key="3">
    <source>
        <dbReference type="Proteomes" id="UP000030512"/>
    </source>
</evidence>
<dbReference type="Gene3D" id="3.40.50.410">
    <property type="entry name" value="von Willebrand factor, type A domain"/>
    <property type="match status" value="1"/>
</dbReference>
<organism evidence="2 3">
    <name type="scientific">Methylomonas denitrificans</name>
    <dbReference type="NCBI Taxonomy" id="1538553"/>
    <lineage>
        <taxon>Bacteria</taxon>
        <taxon>Pseudomonadati</taxon>
        <taxon>Pseudomonadota</taxon>
        <taxon>Gammaproteobacteria</taxon>
        <taxon>Methylococcales</taxon>
        <taxon>Methylococcaceae</taxon>
        <taxon>Methylomonas</taxon>
    </lineage>
</organism>
<dbReference type="Pfam" id="PF13519">
    <property type="entry name" value="VWA_2"/>
    <property type="match status" value="1"/>
</dbReference>
<dbReference type="InterPro" id="IPR002035">
    <property type="entry name" value="VWF_A"/>
</dbReference>
<dbReference type="KEGG" id="mdn:JT25_021015"/>
<dbReference type="OrthoDB" id="7055767at2"/>
<dbReference type="SUPFAM" id="SSF53300">
    <property type="entry name" value="vWA-like"/>
    <property type="match status" value="1"/>
</dbReference>
<evidence type="ECO:0000259" key="1">
    <source>
        <dbReference type="SMART" id="SM00327"/>
    </source>
</evidence>
<feature type="domain" description="VWFA" evidence="1">
    <location>
        <begin position="37"/>
        <end position="216"/>
    </location>
</feature>
<accession>A0A140E6B1</accession>
<dbReference type="Proteomes" id="UP000030512">
    <property type="component" value="Chromosome"/>
</dbReference>
<evidence type="ECO:0000313" key="2">
    <source>
        <dbReference type="EMBL" id="AMK78935.1"/>
    </source>
</evidence>
<dbReference type="RefSeq" id="WP_062329579.1">
    <property type="nucleotide sequence ID" value="NZ_CP014476.1"/>
</dbReference>
<sequence>MTITPNLRDYRFWLLAAALLILSAVFFHPQTSAQASLYRLTFIVDITRSMNTEDYQLDQQPVGRLQYVKQALRQELLKLPCGSQVGLGVFTERRSTLLFEPIEVCSGFAEIDAAIAALDWRMAWAADSRIANGLLSTLEMLKDKDQTLVFFSDGQEAPPPNPRYKPELLAVKDQVKGVIVGVGGEQLSPIPKFDAKGQRQGFYKPEDVPHRSSFGESDLNPEKIQGYNARNAPFGSEAATGDEHMSRLHESYLRQLAAESGLQYRRLTDADSLDQALQQAEFAKPGQQNVDIGWRYAGLVLLLLATVYVR</sequence>
<gene>
    <name evidence="2" type="ORF">JT25_021015</name>
</gene>
<dbReference type="STRING" id="1538553.JT25_021015"/>
<reference evidence="2 3" key="1">
    <citation type="journal article" date="2015" name="Environ. Microbiol.">
        <title>Methane oxidation coupled to nitrate reduction under hypoxia by the Gammaproteobacterium Methylomonas denitrificans, sp. nov. type strain FJG1.</title>
        <authorList>
            <person name="Kits K.D."/>
            <person name="Klotz M.G."/>
            <person name="Stein L.Y."/>
        </authorList>
    </citation>
    <scope>NUCLEOTIDE SEQUENCE [LARGE SCALE GENOMIC DNA]</scope>
    <source>
        <strain evidence="2 3">FJG1</strain>
    </source>
</reference>
<dbReference type="EMBL" id="CP014476">
    <property type="protein sequence ID" value="AMK78935.1"/>
    <property type="molecule type" value="Genomic_DNA"/>
</dbReference>
<dbReference type="InterPro" id="IPR036465">
    <property type="entry name" value="vWFA_dom_sf"/>
</dbReference>
<protein>
    <submittedName>
        <fullName evidence="2">MxaL protein</fullName>
    </submittedName>
</protein>
<dbReference type="SMART" id="SM00327">
    <property type="entry name" value="VWA"/>
    <property type="match status" value="1"/>
</dbReference>
<name>A0A140E6B1_9GAMM</name>
<proteinExistence type="predicted"/>
<dbReference type="AlphaFoldDB" id="A0A140E6B1"/>
<dbReference type="CDD" id="cd00198">
    <property type="entry name" value="vWFA"/>
    <property type="match status" value="1"/>
</dbReference>
<keyword evidence="3" id="KW-1185">Reference proteome</keyword>